<feature type="domain" description="MYND-type" evidence="5">
    <location>
        <begin position="373"/>
        <end position="425"/>
    </location>
</feature>
<dbReference type="Gene3D" id="6.10.140.2220">
    <property type="match status" value="1"/>
</dbReference>
<keyword evidence="2 4" id="KW-0863">Zinc-finger</keyword>
<evidence type="ECO:0000259" key="5">
    <source>
        <dbReference type="PROSITE" id="PS50865"/>
    </source>
</evidence>
<organism evidence="6 7">
    <name type="scientific">Candolleomyces aberdarensis</name>
    <dbReference type="NCBI Taxonomy" id="2316362"/>
    <lineage>
        <taxon>Eukaryota</taxon>
        <taxon>Fungi</taxon>
        <taxon>Dikarya</taxon>
        <taxon>Basidiomycota</taxon>
        <taxon>Agaricomycotina</taxon>
        <taxon>Agaricomycetes</taxon>
        <taxon>Agaricomycetidae</taxon>
        <taxon>Agaricales</taxon>
        <taxon>Agaricineae</taxon>
        <taxon>Psathyrellaceae</taxon>
        <taxon>Candolleomyces</taxon>
    </lineage>
</organism>
<dbReference type="GO" id="GO:0008270">
    <property type="term" value="F:zinc ion binding"/>
    <property type="evidence" value="ECO:0007669"/>
    <property type="project" value="UniProtKB-KW"/>
</dbReference>
<dbReference type="SUPFAM" id="SSF144232">
    <property type="entry name" value="HIT/MYND zinc finger-like"/>
    <property type="match status" value="1"/>
</dbReference>
<dbReference type="EMBL" id="SDEE01000144">
    <property type="protein sequence ID" value="RXW20547.1"/>
    <property type="molecule type" value="Genomic_DNA"/>
</dbReference>
<evidence type="ECO:0000256" key="4">
    <source>
        <dbReference type="PROSITE-ProRule" id="PRU00134"/>
    </source>
</evidence>
<dbReference type="AlphaFoldDB" id="A0A4Q2DKT4"/>
<dbReference type="PROSITE" id="PS50865">
    <property type="entry name" value="ZF_MYND_2"/>
    <property type="match status" value="1"/>
</dbReference>
<gene>
    <name evidence="6" type="ORF">EST38_g5311</name>
</gene>
<dbReference type="OrthoDB" id="3066878at2759"/>
<evidence type="ECO:0000256" key="2">
    <source>
        <dbReference type="ARBA" id="ARBA00022771"/>
    </source>
</evidence>
<evidence type="ECO:0000256" key="1">
    <source>
        <dbReference type="ARBA" id="ARBA00022723"/>
    </source>
</evidence>
<evidence type="ECO:0000313" key="6">
    <source>
        <dbReference type="EMBL" id="RXW20547.1"/>
    </source>
</evidence>
<evidence type="ECO:0000256" key="3">
    <source>
        <dbReference type="ARBA" id="ARBA00022833"/>
    </source>
</evidence>
<reference evidence="6 7" key="1">
    <citation type="submission" date="2019-01" db="EMBL/GenBank/DDBJ databases">
        <title>Draft genome sequence of Psathyrella aberdarensis IHI B618.</title>
        <authorList>
            <person name="Buettner E."/>
            <person name="Kellner H."/>
        </authorList>
    </citation>
    <scope>NUCLEOTIDE SEQUENCE [LARGE SCALE GENOMIC DNA]</scope>
    <source>
        <strain evidence="6 7">IHI B618</strain>
    </source>
</reference>
<sequence length="578" mass="64603">MDGQLRQMIQLLGLATEIEYLNTRKTVQAYLREEGNRLIDFVNAIFIHLDIHPILPTVGTIRAGNSGCNKDPFPCIFSALRNLAMTIDLLRDLPSGETSASGRRAETVQRDAFPIILERWQSVIGWFALLEECLYLDGGASLFVTHLRIGLTKDERYSVLTALVTTATGIVKGSQFGGRDTDHLGDTIHVLEGLSTASALCCFEGPIETGCGPSFRKKNMFFYSSLALSALISQLTSRVGGGTAGSHWARLGRIELTILELSIPCSPRPVKGSLVNALKGGILASARVCALSWSCHFGPSESVDIPQQFVKCIHDILRFMPYSKVFHAYTEDPDWALLVDLVCNEDDGTKRLWFTATIDFHSRVFRPELGVGLRMCSNIKHPQRISDTHHRPAHRLKACSGCHSTAYCSAQCQKEDWDSFHSQRKTNHSWVTLSTQHELLMFLEHFLNSSATFIDTESSPLIILETYTMLKAFQVHIDIETWRKKVWNVVNDVWDRRVQGFVTDMMSYPSGSRLVEALFIHSQTLGAIYLLARVKFDATAEQKFMVLNGVARLGPHYLVKSEAEVEAELNSNTSTLPF</sequence>
<dbReference type="Pfam" id="PF01753">
    <property type="entry name" value="zf-MYND"/>
    <property type="match status" value="1"/>
</dbReference>
<evidence type="ECO:0000313" key="7">
    <source>
        <dbReference type="Proteomes" id="UP000290288"/>
    </source>
</evidence>
<keyword evidence="7" id="KW-1185">Reference proteome</keyword>
<comment type="caution">
    <text evidence="6">The sequence shown here is derived from an EMBL/GenBank/DDBJ whole genome shotgun (WGS) entry which is preliminary data.</text>
</comment>
<proteinExistence type="predicted"/>
<keyword evidence="3" id="KW-0862">Zinc</keyword>
<dbReference type="InterPro" id="IPR002893">
    <property type="entry name" value="Znf_MYND"/>
</dbReference>
<name>A0A4Q2DKT4_9AGAR</name>
<dbReference type="Proteomes" id="UP000290288">
    <property type="component" value="Unassembled WGS sequence"/>
</dbReference>
<accession>A0A4Q2DKT4</accession>
<keyword evidence="1" id="KW-0479">Metal-binding</keyword>
<protein>
    <recommendedName>
        <fullName evidence="5">MYND-type domain-containing protein</fullName>
    </recommendedName>
</protein>